<evidence type="ECO:0000313" key="3">
    <source>
        <dbReference type="Proteomes" id="UP000663090"/>
    </source>
</evidence>
<keyword evidence="1" id="KW-0812">Transmembrane</keyword>
<dbReference type="Proteomes" id="UP000663090">
    <property type="component" value="Chromosome"/>
</dbReference>
<organism evidence="2 3">
    <name type="scientific">Myxococcus landrumensis</name>
    <dbReference type="NCBI Taxonomy" id="2813577"/>
    <lineage>
        <taxon>Bacteria</taxon>
        <taxon>Pseudomonadati</taxon>
        <taxon>Myxococcota</taxon>
        <taxon>Myxococcia</taxon>
        <taxon>Myxococcales</taxon>
        <taxon>Cystobacterineae</taxon>
        <taxon>Myxococcaceae</taxon>
        <taxon>Myxococcus</taxon>
    </lineage>
</organism>
<keyword evidence="3" id="KW-1185">Reference proteome</keyword>
<keyword evidence="1" id="KW-0472">Membrane</keyword>
<dbReference type="EMBL" id="CP071091">
    <property type="protein sequence ID" value="QSQ17418.1"/>
    <property type="molecule type" value="Genomic_DNA"/>
</dbReference>
<evidence type="ECO:0008006" key="4">
    <source>
        <dbReference type="Google" id="ProtNLM"/>
    </source>
</evidence>
<reference evidence="2 3" key="1">
    <citation type="submission" date="2021-02" db="EMBL/GenBank/DDBJ databases">
        <title>De Novo genome assembly of isolated myxobacteria.</title>
        <authorList>
            <person name="Stevens D.C."/>
        </authorList>
    </citation>
    <scope>NUCLEOTIDE SEQUENCE [LARGE SCALE GENOMIC DNA]</scope>
    <source>
        <strain evidence="2 3">SCHIC003</strain>
    </source>
</reference>
<feature type="transmembrane region" description="Helical" evidence="1">
    <location>
        <begin position="105"/>
        <end position="130"/>
    </location>
</feature>
<proteinExistence type="predicted"/>
<protein>
    <recommendedName>
        <fullName evidence="4">Acetyltransferase</fullName>
    </recommendedName>
</protein>
<feature type="transmembrane region" description="Helical" evidence="1">
    <location>
        <begin position="23"/>
        <end position="50"/>
    </location>
</feature>
<dbReference type="SUPFAM" id="SSF51161">
    <property type="entry name" value="Trimeric LpxA-like enzymes"/>
    <property type="match status" value="1"/>
</dbReference>
<accession>A0ABX7NFH4</accession>
<dbReference type="InterPro" id="IPR011004">
    <property type="entry name" value="Trimer_LpxA-like_sf"/>
</dbReference>
<evidence type="ECO:0000313" key="2">
    <source>
        <dbReference type="EMBL" id="QSQ17418.1"/>
    </source>
</evidence>
<evidence type="ECO:0000256" key="1">
    <source>
        <dbReference type="SAM" id="Phobius"/>
    </source>
</evidence>
<keyword evidence="1" id="KW-1133">Transmembrane helix</keyword>
<feature type="transmembrane region" description="Helical" evidence="1">
    <location>
        <begin position="62"/>
        <end position="85"/>
    </location>
</feature>
<dbReference type="Gene3D" id="2.160.10.10">
    <property type="entry name" value="Hexapeptide repeat proteins"/>
    <property type="match status" value="1"/>
</dbReference>
<name>A0ABX7NFH4_9BACT</name>
<sequence>MSDLPEDTLATARRKFKHQSRGFGLAHVLLVDFITMTFSLTPALMAWWAFALFLRWSWEQAAFPLWAMLAPGVLAGAFLVTCWLVRLCIPRMRPGTYEMKLSRDYLAWFMTLCLGHSVRIAGLQPFFFSFYLTKYLYWRAMGARIAYGVNSSIFAVLADYPLLTVGKGCTVGANVLLIGHLFLGDKVMLGTVTLGENVFVGAGAMIGPRTSVGARSWIGMQNKLLKDTLPEDSRLENFEWEHFNPASRARAVPTEERPS</sequence>
<gene>
    <name evidence="2" type="ORF">JY572_15790</name>
</gene>
<dbReference type="RefSeq" id="WP_206719039.1">
    <property type="nucleotide sequence ID" value="NZ_CP071091.1"/>
</dbReference>